<evidence type="ECO:0000313" key="1">
    <source>
        <dbReference type="EMBL" id="SFQ50577.1"/>
    </source>
</evidence>
<protein>
    <recommendedName>
        <fullName evidence="3">SH3 domain-containing protein</fullName>
    </recommendedName>
</protein>
<dbReference type="AlphaFoldDB" id="A0A1I5Z386"/>
<sequence>MEKYLIILMIFLSISCLGQSNNKPKLDTIPFDLSQGHIYDTTYIDLNLDNKKDIFIKFSYYNFDVNIPTNEYQQQLAIYFNVGDEKFIYICKNKSLLFYVYTSIKKLDSGGFVVINEGSGQDWNRYYCYFIYDKSQNEWFLYKNEVYRAYYEKGKDTESLNLISKQDYQDNQRIKFSEVNFVKLFQKFLEEVPDPPYYEKIKVDRAIIFSEPEVKTSMYLIKGDEVKIVKEKGGYLKIYYFGKNRIEGWIKKTDVE</sequence>
<dbReference type="STRING" id="1079859.SAMN04515674_12374"/>
<dbReference type="RefSeq" id="WP_143095319.1">
    <property type="nucleotide sequence ID" value="NZ_FOXH01000023.1"/>
</dbReference>
<reference evidence="1 2" key="1">
    <citation type="submission" date="2016-10" db="EMBL/GenBank/DDBJ databases">
        <authorList>
            <person name="de Groot N.N."/>
        </authorList>
    </citation>
    <scope>NUCLEOTIDE SEQUENCE [LARGE SCALE GENOMIC DNA]</scope>
    <source>
        <strain evidence="2">E92,LMG 26720,CCM 7988</strain>
    </source>
</reference>
<proteinExistence type="predicted"/>
<keyword evidence="2" id="KW-1185">Reference proteome</keyword>
<dbReference type="PROSITE" id="PS51257">
    <property type="entry name" value="PROKAR_LIPOPROTEIN"/>
    <property type="match status" value="1"/>
</dbReference>
<dbReference type="EMBL" id="FOXH01000023">
    <property type="protein sequence ID" value="SFQ50577.1"/>
    <property type="molecule type" value="Genomic_DNA"/>
</dbReference>
<accession>A0A1I5Z386</accession>
<organism evidence="1 2">
    <name type="scientific">Pseudarcicella hirudinis</name>
    <dbReference type="NCBI Taxonomy" id="1079859"/>
    <lineage>
        <taxon>Bacteria</taxon>
        <taxon>Pseudomonadati</taxon>
        <taxon>Bacteroidota</taxon>
        <taxon>Cytophagia</taxon>
        <taxon>Cytophagales</taxon>
        <taxon>Flectobacillaceae</taxon>
        <taxon>Pseudarcicella</taxon>
    </lineage>
</organism>
<evidence type="ECO:0008006" key="3">
    <source>
        <dbReference type="Google" id="ProtNLM"/>
    </source>
</evidence>
<evidence type="ECO:0000313" key="2">
    <source>
        <dbReference type="Proteomes" id="UP000199306"/>
    </source>
</evidence>
<gene>
    <name evidence="1" type="ORF">SAMN04515674_12374</name>
</gene>
<dbReference type="OrthoDB" id="1274094at2"/>
<name>A0A1I5Z386_9BACT</name>
<dbReference type="Proteomes" id="UP000199306">
    <property type="component" value="Unassembled WGS sequence"/>
</dbReference>